<dbReference type="AlphaFoldDB" id="A0AAN5AN82"/>
<comment type="function">
    <text evidence="1">Forms oxaloacetate, a four-carbon dicarboxylic acid source for the tricarboxylic acid cycle.</text>
</comment>
<accession>A0AAN5AN82</accession>
<dbReference type="GO" id="GO:0005829">
    <property type="term" value="C:cytosol"/>
    <property type="evidence" value="ECO:0007669"/>
    <property type="project" value="TreeGrafter"/>
</dbReference>
<keyword evidence="6" id="KW-1185">Reference proteome</keyword>
<dbReference type="PROSITE" id="PS00393">
    <property type="entry name" value="PEPCASE_2"/>
    <property type="match status" value="1"/>
</dbReference>
<evidence type="ECO:0000256" key="1">
    <source>
        <dbReference type="ARBA" id="ARBA00003670"/>
    </source>
</evidence>
<dbReference type="Gene3D" id="1.20.1440.90">
    <property type="entry name" value="Phosphoenolpyruvate/pyruvate domain"/>
    <property type="match status" value="1"/>
</dbReference>
<dbReference type="GO" id="GO:0008964">
    <property type="term" value="F:phosphoenolpyruvate carboxylase activity"/>
    <property type="evidence" value="ECO:0007669"/>
    <property type="project" value="InterPro"/>
</dbReference>
<dbReference type="Proteomes" id="UP001310022">
    <property type="component" value="Unassembled WGS sequence"/>
</dbReference>
<evidence type="ECO:0000313" key="6">
    <source>
        <dbReference type="Proteomes" id="UP001310022"/>
    </source>
</evidence>
<protein>
    <recommendedName>
        <fullName evidence="2">Phosphoenolpyruvate carboxylase</fullName>
    </recommendedName>
</protein>
<dbReference type="PROSITE" id="PS00781">
    <property type="entry name" value="PEPCASE_1"/>
    <property type="match status" value="1"/>
</dbReference>
<dbReference type="Pfam" id="PF00311">
    <property type="entry name" value="PEPcase"/>
    <property type="match status" value="1"/>
</dbReference>
<reference evidence="5 6" key="1">
    <citation type="submission" date="2021-12" db="EMBL/GenBank/DDBJ databases">
        <title>Genome sequencing of bacteria with rrn-lacking chromosome and rrn-plasmid.</title>
        <authorList>
            <person name="Anda M."/>
            <person name="Iwasaki W."/>
        </authorList>
    </citation>
    <scope>NUCLEOTIDE SEQUENCE [LARGE SCALE GENOMIC DNA]</scope>
    <source>
        <strain evidence="5 6">NBRC 15940</strain>
    </source>
</reference>
<gene>
    <name evidence="5" type="primary">ppc</name>
    <name evidence="5" type="ORF">PEDI_36530</name>
</gene>
<evidence type="ECO:0000313" key="5">
    <source>
        <dbReference type="EMBL" id="GJM63101.1"/>
    </source>
</evidence>
<dbReference type="EMBL" id="BQKE01000002">
    <property type="protein sequence ID" value="GJM63101.1"/>
    <property type="molecule type" value="Genomic_DNA"/>
</dbReference>
<feature type="active site" evidence="4">
    <location>
        <position position="584"/>
    </location>
</feature>
<dbReference type="PRINTS" id="PR00150">
    <property type="entry name" value="PEPCARBXLASE"/>
</dbReference>
<proteinExistence type="predicted"/>
<dbReference type="InterPro" id="IPR018129">
    <property type="entry name" value="PEP_COase_Lys_AS"/>
</dbReference>
<dbReference type="SUPFAM" id="SSF51621">
    <property type="entry name" value="Phosphoenolpyruvate/pyruvate domain"/>
    <property type="match status" value="1"/>
</dbReference>
<sequence>MKAVSVLDDVKQKLGKPYGDLAFLLEALKEVLIENGESEIANQIPWINDIQPNQGKKFTDQQVQLYSIVFHLTNMVEVNGAVQNRRQVEDKDLSAVNGLWASNFEKLKKAKISQEDIIEHLSDICVEPVLTAHPTEAKRHTVLEHHRELYLLLVKRENQMFSKLEQEEIRNEIKLALYRLWKTGEIYREKPDVQSELRNILYYMTNVFPEVLPIMDGRMRQAWKHAGFDAELLNDHKVWPQIKFGNWVGGDRDGHPLVTADVTAYTLEQLRLHAFVVIRRRLMEMIKHLSFALDFEKANWELRKRIQEMIMELGATGEEAFNRNKGEAFRQYVNLCLAKLPVDLRRGHAVAYHELPGSYRMADELLEDLEILQKSLVEFGAKAIAYTEVFEVIRVVGTFGFHLARIDVRQNSEFHEKALAELMEAAGMDPKSYLEADEKGRMKFLNEELKNNRPFATDNAELGPHARAVIDCYHVVADHICKYGHKGIGSFIVSMTRSVSDLLTVFVLAREAGLTRKNADGEVVCEVPVVPLLETIEDLEAGPEILNGFLSHEFTKRTLAYHQKITKANRPLQMVMVGYSDSNKDGGILASQWNVYEAQHKLSTAGNDLGVQVEFFHGKGGSISRGAGPTHYFVDALPHTAVDGHLRLTEQGETIELKYANKMNASFNMELLLASTMSKTIMDRFSKKEAHPLEGLLTRLAKDSKKPYTGLLHSEGFIEYFRTATPIDVIESSKIGSRPSRRTGAKTLNDLRAIPWVFSWAQARYQMTSWYGIGSTLDGLKKKEPKEYDKFKKAIATDPFLRYVLTNVDTSLAAADKEMMNAYAGLCKDEKVRDAFLKKFVNEYEKTKAILADLLEMPVQDRRKAHFYSNQLRASIMNDLNYKQIALLEEWRGYKADGEEEKANDMLESLLLTINAIAGANRNTG</sequence>
<dbReference type="InterPro" id="IPR021135">
    <property type="entry name" value="PEP_COase"/>
</dbReference>
<dbReference type="InterPro" id="IPR033129">
    <property type="entry name" value="PEPCASE_His_AS"/>
</dbReference>
<name>A0AAN5AN82_9BACT</name>
<dbReference type="GO" id="GO:0006099">
    <property type="term" value="P:tricarboxylic acid cycle"/>
    <property type="evidence" value="ECO:0007669"/>
    <property type="project" value="InterPro"/>
</dbReference>
<organism evidence="5 6">
    <name type="scientific">Persicobacter diffluens</name>
    <dbReference type="NCBI Taxonomy" id="981"/>
    <lineage>
        <taxon>Bacteria</taxon>
        <taxon>Pseudomonadati</taxon>
        <taxon>Bacteroidota</taxon>
        <taxon>Cytophagia</taxon>
        <taxon>Cytophagales</taxon>
        <taxon>Persicobacteraceae</taxon>
        <taxon>Persicobacter</taxon>
    </lineage>
</organism>
<dbReference type="RefSeq" id="WP_338238308.1">
    <property type="nucleotide sequence ID" value="NZ_BQKE01000002.1"/>
</dbReference>
<evidence type="ECO:0000256" key="3">
    <source>
        <dbReference type="PROSITE-ProRule" id="PRU10111"/>
    </source>
</evidence>
<evidence type="ECO:0000256" key="2">
    <source>
        <dbReference type="ARBA" id="ARBA00022419"/>
    </source>
</evidence>
<dbReference type="InterPro" id="IPR015813">
    <property type="entry name" value="Pyrv/PenolPyrv_kinase-like_dom"/>
</dbReference>
<evidence type="ECO:0000256" key="4">
    <source>
        <dbReference type="PROSITE-ProRule" id="PRU10112"/>
    </source>
</evidence>
<dbReference type="PANTHER" id="PTHR30523:SF32">
    <property type="entry name" value="PHOSPHOENOLPYRUVATE CARBOXYLASE"/>
    <property type="match status" value="1"/>
</dbReference>
<comment type="caution">
    <text evidence="5">The sequence shown here is derived from an EMBL/GenBank/DDBJ whole genome shotgun (WGS) entry which is preliminary data.</text>
</comment>
<dbReference type="GO" id="GO:0015977">
    <property type="term" value="P:carbon fixation"/>
    <property type="evidence" value="ECO:0007669"/>
    <property type="project" value="InterPro"/>
</dbReference>
<dbReference type="PANTHER" id="PTHR30523">
    <property type="entry name" value="PHOSPHOENOLPYRUVATE CARBOXYLASE"/>
    <property type="match status" value="1"/>
</dbReference>
<feature type="active site" evidence="3">
    <location>
        <position position="133"/>
    </location>
</feature>